<comment type="caution">
    <text evidence="4">The sequence shown here is derived from an EMBL/GenBank/DDBJ whole genome shotgun (WGS) entry which is preliminary data.</text>
</comment>
<dbReference type="InterPro" id="IPR050164">
    <property type="entry name" value="Peptidase_C19"/>
</dbReference>
<comment type="similarity">
    <text evidence="1">Belongs to the peptidase C19 family.</text>
</comment>
<dbReference type="AlphaFoldDB" id="A0A9Q0S1U9"/>
<name>A0A9Q0S1U9_9DIPT</name>
<feature type="region of interest" description="Disordered" evidence="2">
    <location>
        <begin position="713"/>
        <end position="739"/>
    </location>
</feature>
<dbReference type="InterPro" id="IPR038765">
    <property type="entry name" value="Papain-like_cys_pep_sf"/>
</dbReference>
<evidence type="ECO:0000256" key="2">
    <source>
        <dbReference type="SAM" id="MobiDB-lite"/>
    </source>
</evidence>
<dbReference type="Gene3D" id="3.90.70.10">
    <property type="entry name" value="Cysteine proteinases"/>
    <property type="match status" value="1"/>
</dbReference>
<evidence type="ECO:0000313" key="5">
    <source>
        <dbReference type="Proteomes" id="UP001151699"/>
    </source>
</evidence>
<proteinExistence type="inferred from homology"/>
<keyword evidence="5" id="KW-1185">Reference proteome</keyword>
<protein>
    <submittedName>
        <fullName evidence="4">Ubiquitin carboxyl-terminal hydrolase 35</fullName>
    </submittedName>
</protein>
<dbReference type="OrthoDB" id="2420415at2759"/>
<dbReference type="PANTHER" id="PTHR24006:SF908">
    <property type="entry name" value="DEUBIQUITINATING APOPTOTIC INHIBITOR, ISOFORM A"/>
    <property type="match status" value="1"/>
</dbReference>
<dbReference type="PANTHER" id="PTHR24006">
    <property type="entry name" value="UBIQUITIN CARBOXYL-TERMINAL HYDROLASE"/>
    <property type="match status" value="1"/>
</dbReference>
<dbReference type="GO" id="GO:0004843">
    <property type="term" value="F:cysteine-type deubiquitinase activity"/>
    <property type="evidence" value="ECO:0007669"/>
    <property type="project" value="InterPro"/>
</dbReference>
<dbReference type="InterPro" id="IPR028889">
    <property type="entry name" value="USP"/>
</dbReference>
<sequence>MEQKNFFVRNSCEMAVKQSTTENEEKLPISRILDFINEYEQRALIVHDYSKIAKQIVGFLGYIDQPKLEHTKPDAKLFAKQIGEVDEYLRKISEQVDITKICSMELHSVLKMENPSAVAGIILHRLEMVHMPKFYAIFTDEQHMRTALNNLFTWMKFSFFIRNLDKWILKVLGDLQENKMFSILLDVSSKHIMQIAYLMAMPVTQERAEPVFFYILTSVQHTSSIFDILKSRIPILIESLRKDAVIQQRLVDTVKALIDHFNTFPDHQDYSHIEDVIATKYSVSSNYKQQLETPPWHDTSPSYQYITTNARVGLENLGNTCYMNSILQALALTKHFRQEMLFTEIKSNLFELLQKLLALLLHSNRPTLSPDMILKAACPPAFHEGHQQDCSEFLGYLLESLHSHEKSQQNNFVNQLNLPPNHQEDAYPSTVTADANSAPSSLEELQLATVTTSKTLVQKSFDGLIATVYKCLSCGTTSRQNDSFRDLHLSFPDTDTNTKHQYSIEDLLDYYCSMERLDADNKYFCDICKMLCDGERLINIVNPPRYLVLTLKYFKYDKNINVRTKLTHKVRHQKQISVKVLSDDGLSEHVQYRLYAAVVHSGVSMDSGHYYTYGSDQPDDGSWYKFNDSLVTECNITALNSLRSPNTPYVLFYERECDEDNFVATNGYGDNNYNYPSLNDLPSRLRTYVDRENSRYEMEKRLRQPKFGSVYTFSNNFPSDNDDDQPPSSCGGNSFTTSNPYIC</sequence>
<evidence type="ECO:0000256" key="1">
    <source>
        <dbReference type="ARBA" id="ARBA00009085"/>
    </source>
</evidence>
<dbReference type="GO" id="GO:0005829">
    <property type="term" value="C:cytosol"/>
    <property type="evidence" value="ECO:0007669"/>
    <property type="project" value="TreeGrafter"/>
</dbReference>
<dbReference type="PROSITE" id="PS00972">
    <property type="entry name" value="USP_1"/>
    <property type="match status" value="1"/>
</dbReference>
<feature type="compositionally biased region" description="Polar residues" evidence="2">
    <location>
        <begin position="730"/>
        <end position="739"/>
    </location>
</feature>
<dbReference type="EMBL" id="WJQU01000002">
    <property type="protein sequence ID" value="KAJ6640888.1"/>
    <property type="molecule type" value="Genomic_DNA"/>
</dbReference>
<dbReference type="GO" id="GO:0005634">
    <property type="term" value="C:nucleus"/>
    <property type="evidence" value="ECO:0007669"/>
    <property type="project" value="TreeGrafter"/>
</dbReference>
<dbReference type="GO" id="GO:0016579">
    <property type="term" value="P:protein deubiquitination"/>
    <property type="evidence" value="ECO:0007669"/>
    <property type="project" value="InterPro"/>
</dbReference>
<gene>
    <name evidence="4" type="primary">USP35</name>
    <name evidence="4" type="ORF">Bhyg_05821</name>
</gene>
<dbReference type="PROSITE" id="PS50235">
    <property type="entry name" value="USP_3"/>
    <property type="match status" value="1"/>
</dbReference>
<evidence type="ECO:0000259" key="3">
    <source>
        <dbReference type="PROSITE" id="PS50235"/>
    </source>
</evidence>
<dbReference type="InterPro" id="IPR049407">
    <property type="entry name" value="Usp38-like_N"/>
</dbReference>
<dbReference type="SUPFAM" id="SSF54001">
    <property type="entry name" value="Cysteine proteinases"/>
    <property type="match status" value="1"/>
</dbReference>
<organism evidence="4 5">
    <name type="scientific">Pseudolycoriella hygida</name>
    <dbReference type="NCBI Taxonomy" id="35572"/>
    <lineage>
        <taxon>Eukaryota</taxon>
        <taxon>Metazoa</taxon>
        <taxon>Ecdysozoa</taxon>
        <taxon>Arthropoda</taxon>
        <taxon>Hexapoda</taxon>
        <taxon>Insecta</taxon>
        <taxon>Pterygota</taxon>
        <taxon>Neoptera</taxon>
        <taxon>Endopterygota</taxon>
        <taxon>Diptera</taxon>
        <taxon>Nematocera</taxon>
        <taxon>Sciaroidea</taxon>
        <taxon>Sciaridae</taxon>
        <taxon>Pseudolycoriella</taxon>
    </lineage>
</organism>
<dbReference type="Pfam" id="PF00443">
    <property type="entry name" value="UCH"/>
    <property type="match status" value="1"/>
</dbReference>
<dbReference type="Proteomes" id="UP001151699">
    <property type="component" value="Chromosome B"/>
</dbReference>
<dbReference type="Pfam" id="PF21246">
    <property type="entry name" value="Usp38-like_N"/>
    <property type="match status" value="1"/>
</dbReference>
<feature type="domain" description="USP" evidence="3">
    <location>
        <begin position="312"/>
        <end position="656"/>
    </location>
</feature>
<keyword evidence="4" id="KW-0378">Hydrolase</keyword>
<dbReference type="InterPro" id="IPR018200">
    <property type="entry name" value="USP_CS"/>
</dbReference>
<dbReference type="InterPro" id="IPR001394">
    <property type="entry name" value="Peptidase_C19_UCH"/>
</dbReference>
<reference evidence="4" key="1">
    <citation type="submission" date="2022-07" db="EMBL/GenBank/DDBJ databases">
        <authorList>
            <person name="Trinca V."/>
            <person name="Uliana J.V.C."/>
            <person name="Torres T.T."/>
            <person name="Ward R.J."/>
            <person name="Monesi N."/>
        </authorList>
    </citation>
    <scope>NUCLEOTIDE SEQUENCE</scope>
    <source>
        <strain evidence="4">HSMRA1968</strain>
        <tissue evidence="4">Whole embryos</tissue>
    </source>
</reference>
<evidence type="ECO:0000313" key="4">
    <source>
        <dbReference type="EMBL" id="KAJ6640888.1"/>
    </source>
</evidence>
<accession>A0A9Q0S1U9</accession>